<proteinExistence type="predicted"/>
<protein>
    <submittedName>
        <fullName evidence="1">Uncharacterized protein</fullName>
    </submittedName>
</protein>
<keyword evidence="2" id="KW-1185">Reference proteome</keyword>
<evidence type="ECO:0000313" key="1">
    <source>
        <dbReference type="EMBL" id="KAJ2774647.1"/>
    </source>
</evidence>
<accession>A0ACC1K6L4</accession>
<gene>
    <name evidence="1" type="ORF">IWQ57_000724</name>
</gene>
<name>A0ACC1K6L4_9FUNG</name>
<reference evidence="1" key="1">
    <citation type="submission" date="2022-07" db="EMBL/GenBank/DDBJ databases">
        <title>Phylogenomic reconstructions and comparative analyses of Kickxellomycotina fungi.</title>
        <authorList>
            <person name="Reynolds N.K."/>
            <person name="Stajich J.E."/>
            <person name="Barry K."/>
            <person name="Grigoriev I.V."/>
            <person name="Crous P."/>
            <person name="Smith M.E."/>
        </authorList>
    </citation>
    <scope>NUCLEOTIDE SEQUENCE</scope>
    <source>
        <strain evidence="1">CBS 109366</strain>
    </source>
</reference>
<comment type="caution">
    <text evidence="1">The sequence shown here is derived from an EMBL/GenBank/DDBJ whole genome shotgun (WGS) entry which is preliminary data.</text>
</comment>
<sequence length="507" mass="53859">MDVDEDAQTSRSPPAREQLSGGVDSDWNTDSSPRIQPGSPLADAATGPGTMTSAAYSPVGLALHEQARMPAGVSPVLRHTRALLHYWQLAARATGDSSPEPWMHQVVRRIALGDAGEAVAAAEAAAPEAVAEDHVRRMESMLEVVRRCSGGRPAPMPCESRAVVSSNTAAAADEGEWVSDHSDDDAGHDAALALMRIRARSDTRRHQPQQQQQRGVAKAARRGASGRAAQQRLAAAYARYQTDEPAIRRTVSEMGQGDADTILQMIRGGISVDVADAAGRTALHAACSCGNDAGVRQLLHMGAAPNARDRIGNTPLTLAATGVRADIVVLLLEAGADPRIGGALVLATAMVRARLQLLRASIRQARIAEAALDPDDAHTIRERRIQSAAVACECVDIIRLLRYRAMNPLHEPANPAYGALVTTRPDHDEDDSLDDLAAQLTAQLAALRLGARPLRDAPAPDQDRAPDSPPTAAARTSRGGDTEDDHMDVLLGRFSRLLGEDDDRDSA</sequence>
<dbReference type="Proteomes" id="UP001140234">
    <property type="component" value="Unassembled WGS sequence"/>
</dbReference>
<organism evidence="1 2">
    <name type="scientific">Coemansia nantahalensis</name>
    <dbReference type="NCBI Taxonomy" id="2789366"/>
    <lineage>
        <taxon>Eukaryota</taxon>
        <taxon>Fungi</taxon>
        <taxon>Fungi incertae sedis</taxon>
        <taxon>Zoopagomycota</taxon>
        <taxon>Kickxellomycotina</taxon>
        <taxon>Kickxellomycetes</taxon>
        <taxon>Kickxellales</taxon>
        <taxon>Kickxellaceae</taxon>
        <taxon>Coemansia</taxon>
    </lineage>
</organism>
<dbReference type="EMBL" id="JANBUJ010000078">
    <property type="protein sequence ID" value="KAJ2774647.1"/>
    <property type="molecule type" value="Genomic_DNA"/>
</dbReference>
<evidence type="ECO:0000313" key="2">
    <source>
        <dbReference type="Proteomes" id="UP001140234"/>
    </source>
</evidence>